<dbReference type="AlphaFoldDB" id="A0A1U7H788"/>
<dbReference type="InterPro" id="IPR038673">
    <property type="entry name" value="OprB_sf"/>
</dbReference>
<evidence type="ECO:0000313" key="5">
    <source>
        <dbReference type="EMBL" id="OKH17934.1"/>
    </source>
</evidence>
<name>A0A1U7H788_9CYAN</name>
<keyword evidence="6" id="KW-1185">Reference proteome</keyword>
<dbReference type="GO" id="GO:0008643">
    <property type="term" value="P:carbohydrate transport"/>
    <property type="evidence" value="ECO:0007669"/>
    <property type="project" value="InterPro"/>
</dbReference>
<sequence length="522" mass="56873">MAILGTSLMAVSNAQASPEAESEFLGQLNDYELESGGSMEQITSVQELKDVVPTEWAYEALRSLVERYGCIVGYPDQTYRGNRALTRWEFAAGLNACMNTIERLIQENAAVLKEDVDKLKQLSQEFEAELAALGGRVDNLERRAAFLEDHQFSTTTKLTGEVVMGFYSLFAGERDGTEEVDRVPAFGHRTRLELNTSFTGEDLLYTRLATGNIADLSEEAGTFEASLAFSQPDDNDLAVEVLYYSFPIAEGINVWLEAAGGAFDDFTNTNNFLDGDGGGGALSAFGTRNPIYYQGDGSGIGIQGIFGSFEFSAGYLAFEGSDPSEGAGLFNGPYAIIAQAGYNIEENFGVAATFVYGYNNLDTGTGSRLSNFQSFTEELLGESVETQNYSGALGFSWRISDRFVLGGWGGYTRSEILDGELISDGSLDIWNWAVTLAFPDLFKEGSTGGIIVGMQPWVTNSDLESEIEIEDEDTSLHIEAFYEYALTDNIKITPGVIVITAPDYNDDNSPLVIGTIRTTFTF</sequence>
<dbReference type="PANTHER" id="PTHR43308">
    <property type="entry name" value="OUTER MEMBRANE PROTEIN ALPHA-RELATED"/>
    <property type="match status" value="1"/>
</dbReference>
<protein>
    <recommendedName>
        <fullName evidence="4">SLH domain-containing protein</fullName>
    </recommendedName>
</protein>
<dbReference type="Gene3D" id="2.40.160.180">
    <property type="entry name" value="Carbohydrate-selective porin OprB"/>
    <property type="match status" value="1"/>
</dbReference>
<organism evidence="5 6">
    <name type="scientific">Hydrococcus rivularis NIES-593</name>
    <dbReference type="NCBI Taxonomy" id="1921803"/>
    <lineage>
        <taxon>Bacteria</taxon>
        <taxon>Bacillati</taxon>
        <taxon>Cyanobacteriota</taxon>
        <taxon>Cyanophyceae</taxon>
        <taxon>Pleurocapsales</taxon>
        <taxon>Hydrococcaceae</taxon>
        <taxon>Hydrococcus</taxon>
    </lineage>
</organism>
<evidence type="ECO:0000256" key="2">
    <source>
        <dbReference type="RuleBase" id="RU363072"/>
    </source>
</evidence>
<dbReference type="STRING" id="1921803.NIES593_22655"/>
<evidence type="ECO:0000256" key="3">
    <source>
        <dbReference type="SAM" id="Coils"/>
    </source>
</evidence>
<dbReference type="GO" id="GO:0016020">
    <property type="term" value="C:membrane"/>
    <property type="evidence" value="ECO:0007669"/>
    <property type="project" value="InterPro"/>
</dbReference>
<evidence type="ECO:0000256" key="1">
    <source>
        <dbReference type="ARBA" id="ARBA00008769"/>
    </source>
</evidence>
<gene>
    <name evidence="5" type="ORF">NIES593_22655</name>
</gene>
<evidence type="ECO:0000259" key="4">
    <source>
        <dbReference type="PROSITE" id="PS51272"/>
    </source>
</evidence>
<dbReference type="PANTHER" id="PTHR43308:SF1">
    <property type="entry name" value="OUTER MEMBRANE PROTEIN ALPHA"/>
    <property type="match status" value="1"/>
</dbReference>
<dbReference type="InterPro" id="IPR047684">
    <property type="entry name" value="Por_som-like"/>
</dbReference>
<dbReference type="InterPro" id="IPR001119">
    <property type="entry name" value="SLH_dom"/>
</dbReference>
<feature type="domain" description="SLH" evidence="4">
    <location>
        <begin position="44"/>
        <end position="108"/>
    </location>
</feature>
<dbReference type="Pfam" id="PF04966">
    <property type="entry name" value="OprB"/>
    <property type="match status" value="1"/>
</dbReference>
<dbReference type="Proteomes" id="UP000186868">
    <property type="component" value="Unassembled WGS sequence"/>
</dbReference>
<dbReference type="InterPro" id="IPR051465">
    <property type="entry name" value="Cell_Envelope_Struct_Comp"/>
</dbReference>
<keyword evidence="3" id="KW-0175">Coiled coil</keyword>
<proteinExistence type="inferred from homology"/>
<reference evidence="5 6" key="1">
    <citation type="submission" date="2016-11" db="EMBL/GenBank/DDBJ databases">
        <title>Draft Genome Sequences of Nine Cyanobacterial Strains from Diverse Habitats.</title>
        <authorList>
            <person name="Zhu T."/>
            <person name="Hou S."/>
            <person name="Lu X."/>
            <person name="Hess W.R."/>
        </authorList>
    </citation>
    <scope>NUCLEOTIDE SEQUENCE [LARGE SCALE GENOMIC DNA]</scope>
    <source>
        <strain evidence="5 6">NIES-593</strain>
    </source>
</reference>
<comment type="caution">
    <text evidence="5">The sequence shown here is derived from an EMBL/GenBank/DDBJ whole genome shotgun (WGS) entry which is preliminary data.</text>
</comment>
<comment type="similarity">
    <text evidence="1 2">Belongs to the OprB family.</text>
</comment>
<evidence type="ECO:0000313" key="6">
    <source>
        <dbReference type="Proteomes" id="UP000186868"/>
    </source>
</evidence>
<dbReference type="PROSITE" id="PS51272">
    <property type="entry name" value="SLH"/>
    <property type="match status" value="1"/>
</dbReference>
<dbReference type="GO" id="GO:0015288">
    <property type="term" value="F:porin activity"/>
    <property type="evidence" value="ECO:0007669"/>
    <property type="project" value="InterPro"/>
</dbReference>
<dbReference type="InterPro" id="IPR007049">
    <property type="entry name" value="Carb-sel_porin_OprB"/>
</dbReference>
<dbReference type="NCBIfam" id="NF033921">
    <property type="entry name" value="por_somb"/>
    <property type="match status" value="1"/>
</dbReference>
<accession>A0A1U7H788</accession>
<feature type="coiled-coil region" evidence="3">
    <location>
        <begin position="109"/>
        <end position="150"/>
    </location>
</feature>
<dbReference type="Pfam" id="PF00395">
    <property type="entry name" value="SLH"/>
    <property type="match status" value="1"/>
</dbReference>
<dbReference type="EMBL" id="MRCB01000056">
    <property type="protein sequence ID" value="OKH17934.1"/>
    <property type="molecule type" value="Genomic_DNA"/>
</dbReference>